<reference evidence="2 3" key="1">
    <citation type="submission" date="2016-04" db="EMBL/GenBank/DDBJ databases">
        <title>Draft genome of Fonsecaea erecta CBS 125763.</title>
        <authorList>
            <person name="Weiss V.A."/>
            <person name="Vicente V.A."/>
            <person name="Raittz R.T."/>
            <person name="Moreno L.F."/>
            <person name="De Souza E.M."/>
            <person name="Pedrosa F.O."/>
            <person name="Steffens M.B."/>
            <person name="Faoro H."/>
            <person name="Tadra-Sfeir M.Z."/>
            <person name="Najafzadeh M.J."/>
            <person name="Felipe M.S."/>
            <person name="Teixeira M."/>
            <person name="Sun J."/>
            <person name="Xi L."/>
            <person name="Gomes R."/>
            <person name="De Azevedo C.M."/>
            <person name="Salgado C.G."/>
            <person name="Da Silva M.B."/>
            <person name="Nascimento M.F."/>
            <person name="Queiroz-Telles F."/>
            <person name="Attili D.S."/>
            <person name="Gorbushina A."/>
        </authorList>
    </citation>
    <scope>NUCLEOTIDE SEQUENCE [LARGE SCALE GENOMIC DNA]</scope>
    <source>
        <strain evidence="2 3">CBS 125763</strain>
    </source>
</reference>
<feature type="region of interest" description="Disordered" evidence="1">
    <location>
        <begin position="303"/>
        <end position="342"/>
    </location>
</feature>
<evidence type="ECO:0000256" key="1">
    <source>
        <dbReference type="SAM" id="MobiDB-lite"/>
    </source>
</evidence>
<evidence type="ECO:0000313" key="3">
    <source>
        <dbReference type="Proteomes" id="UP000078343"/>
    </source>
</evidence>
<dbReference type="GeneID" id="30005697"/>
<dbReference type="Proteomes" id="UP000078343">
    <property type="component" value="Unassembled WGS sequence"/>
</dbReference>
<dbReference type="RefSeq" id="XP_018698922.1">
    <property type="nucleotide sequence ID" value="XM_018833043.1"/>
</dbReference>
<dbReference type="OrthoDB" id="4145665at2759"/>
<accession>A0A179A339</accession>
<comment type="caution">
    <text evidence="2">The sequence shown here is derived from an EMBL/GenBank/DDBJ whole genome shotgun (WGS) entry which is preliminary data.</text>
</comment>
<organism evidence="2 3">
    <name type="scientific">Fonsecaea erecta</name>
    <dbReference type="NCBI Taxonomy" id="1367422"/>
    <lineage>
        <taxon>Eukaryota</taxon>
        <taxon>Fungi</taxon>
        <taxon>Dikarya</taxon>
        <taxon>Ascomycota</taxon>
        <taxon>Pezizomycotina</taxon>
        <taxon>Eurotiomycetes</taxon>
        <taxon>Chaetothyriomycetidae</taxon>
        <taxon>Chaetothyriales</taxon>
        <taxon>Herpotrichiellaceae</taxon>
        <taxon>Fonsecaea</taxon>
    </lineage>
</organism>
<evidence type="ECO:0008006" key="4">
    <source>
        <dbReference type="Google" id="ProtNLM"/>
    </source>
</evidence>
<evidence type="ECO:0000313" key="2">
    <source>
        <dbReference type="EMBL" id="OAP65555.1"/>
    </source>
</evidence>
<gene>
    <name evidence="2" type="ORF">AYL99_01527</name>
</gene>
<sequence length="386" mass="44439">MQLSQQNGLHMLSRRQDFSQNHLIRDTNSDVFLATLWAWCKLICCCVNVYCGLHPHLFQDAFDLELQSNDVLDSLSKPIFWMLRFVGLVLNAHHTLMRGRYGEEDVEMPYQLLSMVKFYDDEILRIRRQAQAYLAGIYFNSARLHIGAYYFFISKPSPSKLSRLVELHHIACAFIDNITDRDQKDDYALYISEQYYRTLTLAAMVILRICRSTELNSAIDYPLGEQSYFAAIRIFKKRALKNNDLNARMAATLSQLWRSKRIFARRDGLIDSLNVRIQTRGSMGVAYDCLWWWRQEFLGQSNPYSEESNGNQAQAQAQSQRLSVANPQAVTSTHQPSTTQLPDFDTSVCGQLGVDDDAFFSEWNWSTHAFLSGDLSHEFGESVIGM</sequence>
<feature type="compositionally biased region" description="Polar residues" evidence="1">
    <location>
        <begin position="321"/>
        <end position="341"/>
    </location>
</feature>
<dbReference type="AlphaFoldDB" id="A0A179A339"/>
<protein>
    <recommendedName>
        <fullName evidence="4">Transcription factor domain-containing protein</fullName>
    </recommendedName>
</protein>
<name>A0A179A339_9EURO</name>
<keyword evidence="3" id="KW-1185">Reference proteome</keyword>
<proteinExistence type="predicted"/>
<dbReference type="EMBL" id="LVYI01000001">
    <property type="protein sequence ID" value="OAP65555.1"/>
    <property type="molecule type" value="Genomic_DNA"/>
</dbReference>